<reference evidence="5 6" key="1">
    <citation type="submission" date="2016-01" db="EMBL/GenBank/DDBJ databases">
        <title>Genome sequence of Clostridium neopropionicum X4, DSM-3847.</title>
        <authorList>
            <person name="Poehlein A."/>
            <person name="Beck M.H."/>
            <person name="Bengelsdorf F.R."/>
            <person name="Daniel R."/>
            <person name="Duerre P."/>
        </authorList>
    </citation>
    <scope>NUCLEOTIDE SEQUENCE [LARGE SCALE GENOMIC DNA]</scope>
    <source>
        <strain evidence="5 6">DSM-3847</strain>
    </source>
</reference>
<dbReference type="SMART" id="SM00342">
    <property type="entry name" value="HTH_ARAC"/>
    <property type="match status" value="1"/>
</dbReference>
<dbReference type="InterPro" id="IPR018060">
    <property type="entry name" value="HTH_AraC"/>
</dbReference>
<evidence type="ECO:0000313" key="5">
    <source>
        <dbReference type="EMBL" id="KXL53753.1"/>
    </source>
</evidence>
<dbReference type="GO" id="GO:0043565">
    <property type="term" value="F:sequence-specific DNA binding"/>
    <property type="evidence" value="ECO:0007669"/>
    <property type="project" value="InterPro"/>
</dbReference>
<sequence length="119" mass="13874">MSVKTIENMINWVEENLEECPTLGEMSDFVGYSPCYCSTKFHEYVGVSFKDYIQKRQLSMAAMALQKTKNRIIDIAIQYGFSSHEAFTRAFVRVYGYTPFQYRKLLPKVLTFDKAQIDI</sequence>
<dbReference type="GO" id="GO:0003700">
    <property type="term" value="F:DNA-binding transcription factor activity"/>
    <property type="evidence" value="ECO:0007669"/>
    <property type="project" value="InterPro"/>
</dbReference>
<dbReference type="Gene3D" id="1.10.10.60">
    <property type="entry name" value="Homeodomain-like"/>
    <property type="match status" value="2"/>
</dbReference>
<feature type="domain" description="HTH araC/xylS-type" evidence="4">
    <location>
        <begin position="7"/>
        <end position="105"/>
    </location>
</feature>
<dbReference type="OrthoDB" id="9801721at2"/>
<keyword evidence="2" id="KW-0238">DNA-binding</keyword>
<dbReference type="PROSITE" id="PS00041">
    <property type="entry name" value="HTH_ARAC_FAMILY_1"/>
    <property type="match status" value="1"/>
</dbReference>
<dbReference type="EMBL" id="LRVM01000002">
    <property type="protein sequence ID" value="KXL53753.1"/>
    <property type="molecule type" value="Genomic_DNA"/>
</dbReference>
<keyword evidence="6" id="KW-1185">Reference proteome</keyword>
<accession>A0A136WH50</accession>
<organism evidence="5 6">
    <name type="scientific">Anaerotignum neopropionicum</name>
    <dbReference type="NCBI Taxonomy" id="36847"/>
    <lineage>
        <taxon>Bacteria</taxon>
        <taxon>Bacillati</taxon>
        <taxon>Bacillota</taxon>
        <taxon>Clostridia</taxon>
        <taxon>Lachnospirales</taxon>
        <taxon>Anaerotignaceae</taxon>
        <taxon>Anaerotignum</taxon>
    </lineage>
</organism>
<evidence type="ECO:0000256" key="2">
    <source>
        <dbReference type="ARBA" id="ARBA00023125"/>
    </source>
</evidence>
<dbReference type="SUPFAM" id="SSF46689">
    <property type="entry name" value="Homeodomain-like"/>
    <property type="match status" value="2"/>
</dbReference>
<dbReference type="AlphaFoldDB" id="A0A136WH50"/>
<name>A0A136WH50_9FIRM</name>
<keyword evidence="1" id="KW-0805">Transcription regulation</keyword>
<gene>
    <name evidence="5" type="primary">tetD_3</name>
    <name evidence="5" type="ORF">CLNEO_09790</name>
</gene>
<dbReference type="RefSeq" id="WP_066085473.1">
    <property type="nucleotide sequence ID" value="NZ_LRVM01000002.1"/>
</dbReference>
<comment type="caution">
    <text evidence="5">The sequence shown here is derived from an EMBL/GenBank/DDBJ whole genome shotgun (WGS) entry which is preliminary data.</text>
</comment>
<keyword evidence="3" id="KW-0804">Transcription</keyword>
<dbReference type="InterPro" id="IPR050959">
    <property type="entry name" value="MarA-like"/>
</dbReference>
<evidence type="ECO:0000259" key="4">
    <source>
        <dbReference type="PROSITE" id="PS01124"/>
    </source>
</evidence>
<dbReference type="Proteomes" id="UP000070539">
    <property type="component" value="Unassembled WGS sequence"/>
</dbReference>
<proteinExistence type="predicted"/>
<evidence type="ECO:0000313" key="6">
    <source>
        <dbReference type="Proteomes" id="UP000070539"/>
    </source>
</evidence>
<evidence type="ECO:0000256" key="1">
    <source>
        <dbReference type="ARBA" id="ARBA00023015"/>
    </source>
</evidence>
<dbReference type="PROSITE" id="PS01124">
    <property type="entry name" value="HTH_ARAC_FAMILY_2"/>
    <property type="match status" value="1"/>
</dbReference>
<dbReference type="InterPro" id="IPR018062">
    <property type="entry name" value="HTH_AraC-typ_CS"/>
</dbReference>
<dbReference type="PANTHER" id="PTHR47504">
    <property type="entry name" value="RIGHT ORIGIN-BINDING PROTEIN"/>
    <property type="match status" value="1"/>
</dbReference>
<dbReference type="InterPro" id="IPR020449">
    <property type="entry name" value="Tscrpt_reg_AraC-type_HTH"/>
</dbReference>
<dbReference type="STRING" id="36847.CLNEO_09790"/>
<evidence type="ECO:0000256" key="3">
    <source>
        <dbReference type="ARBA" id="ARBA00023163"/>
    </source>
</evidence>
<protein>
    <submittedName>
        <fullName evidence="5">Transposon Tn10 TetD protein</fullName>
    </submittedName>
</protein>
<dbReference type="InterPro" id="IPR009057">
    <property type="entry name" value="Homeodomain-like_sf"/>
</dbReference>
<dbReference type="PATRIC" id="fig|36847.3.peg.1145"/>
<dbReference type="PANTHER" id="PTHR47504:SF6">
    <property type="entry name" value="ARAC-FAMILY TRANSCRIPTIONAL REGULATOR"/>
    <property type="match status" value="1"/>
</dbReference>
<dbReference type="PRINTS" id="PR00032">
    <property type="entry name" value="HTHARAC"/>
</dbReference>
<dbReference type="Pfam" id="PF12833">
    <property type="entry name" value="HTH_18"/>
    <property type="match status" value="1"/>
</dbReference>